<dbReference type="PANTHER" id="PTHR32083:SF0">
    <property type="entry name" value="CILIA AND FLAGELLA-ASSOCIATED PROTEIN 58"/>
    <property type="match status" value="1"/>
</dbReference>
<dbReference type="EMBL" id="JAPFFF010000017">
    <property type="protein sequence ID" value="KAK8863729.1"/>
    <property type="molecule type" value="Genomic_DNA"/>
</dbReference>
<accession>A0ABR2IJB6</accession>
<keyword evidence="1 2" id="KW-0175">Coiled coil</keyword>
<evidence type="ECO:0000313" key="4">
    <source>
        <dbReference type="EMBL" id="KAK8834932.1"/>
    </source>
</evidence>
<evidence type="ECO:0000256" key="1">
    <source>
        <dbReference type="ARBA" id="ARBA00023054"/>
    </source>
</evidence>
<evidence type="ECO:0000313" key="6">
    <source>
        <dbReference type="Proteomes" id="UP001470230"/>
    </source>
</evidence>
<name>A0ABR2IJB6_9EUKA</name>
<feature type="coiled-coil region" evidence="2">
    <location>
        <begin position="402"/>
        <end position="520"/>
    </location>
</feature>
<feature type="coiled-coil region" evidence="2">
    <location>
        <begin position="713"/>
        <end position="788"/>
    </location>
</feature>
<keyword evidence="6" id="KW-1185">Reference proteome</keyword>
<dbReference type="SUPFAM" id="SSF57997">
    <property type="entry name" value="Tropomyosin"/>
    <property type="match status" value="1"/>
</dbReference>
<feature type="coiled-coil region" evidence="2">
    <location>
        <begin position="570"/>
        <end position="660"/>
    </location>
</feature>
<dbReference type="Gene3D" id="1.10.287.2610">
    <property type="match status" value="1"/>
</dbReference>
<feature type="region of interest" description="Disordered" evidence="3">
    <location>
        <begin position="858"/>
        <end position="906"/>
    </location>
</feature>
<evidence type="ECO:0000313" key="5">
    <source>
        <dbReference type="EMBL" id="KAK8863729.1"/>
    </source>
</evidence>
<sequence>MSKATPTLIADTDLHSHIAETVQQLNSEITPDNPIAPYLEAYNSMFTKFDEAYERNLKLVRLCHEMNSTVILNANKISETLKYTKETSDTIESLRAEYEKAKRRLKMHNERAKEKLSEFQKLRDEYNEIRQAVKPSEEFIQQIEESQQAFSNVQEQIETTTQLLDEIQSENEWLKSELSKIESEIENYERQRKDIQKEKLNIDNEIAMIESSIQNLSDEKDSNEGSIDEFNERIELLNRSIKDSDLQFNSVKTETNSIKTRMAKLPKEIREQKKLLQVNLEQKHYLESQLNKKSDKFVELNKELQTISKEAEVNLVEFNNLTKQRRQNQQEKDQLLEKNSKLRTQLLNLQISVTRQTNENRTNNRVLINEKVFCSNQKKDFQDEIQTAREINNVTRNIVYETTQKKQNISSMQEKLSNLESDIMNRTVEMNDINQKISNLQDQILNNTIENENKIAAHNELKQRIEEQAELNQKLTQEKNSFKRQYENIISQHNELTSQYESLTSAIEMMTDKVDRITEETIASKIKKEEANIASESLEKMRITALQGIERSKNSTQKLKAEQKTLSCVIEDTEKHLRQQELEYRLMNNNYIMLWNQYELKNRKKDQLNSEKESIEAYRHKSEQMFNEKMNEIFNLQDQLQEQQEQQKILQLKARHANELIREKNRCLDLIAVERKKKMYLYHLSSNQIHISPYTMIYSTPIDGEEGLNHAYAINLNQRIVDAIQELDSLKKTRDELARRLKEKKERISSEYSVEDVKKYIDVYNEDLKMKEEEIEKCREMIRRNKEKASQSKEKNEQARLAVSYRKCVTQQLRQTNMELRKKTRNSCSNDQCMKPQTDSLDLSYITEPSSYMYQQSSSHVRNRKYENDASKQNQNVPRLRLNQNYNESQPPPMIQSQRYQPSLNPKIRIPKAERSPRYYRKYAMK</sequence>
<gene>
    <name evidence="5" type="ORF">M9Y10_011419</name>
    <name evidence="4" type="ORF">M9Y10_020967</name>
</gene>
<protein>
    <submittedName>
        <fullName evidence="5">Cilia- and flagella-associated protein 58</fullName>
    </submittedName>
</protein>
<dbReference type="EMBL" id="JAPFFF010000271">
    <property type="protein sequence ID" value="KAK8834932.1"/>
    <property type="molecule type" value="Genomic_DNA"/>
</dbReference>
<keyword evidence="5" id="KW-0969">Cilium</keyword>
<reference evidence="5 6" key="1">
    <citation type="submission" date="2024-04" db="EMBL/GenBank/DDBJ databases">
        <title>Tritrichomonas musculus Genome.</title>
        <authorList>
            <person name="Alves-Ferreira E."/>
            <person name="Grigg M."/>
            <person name="Lorenzi H."/>
            <person name="Galac M."/>
        </authorList>
    </citation>
    <scope>NUCLEOTIDE SEQUENCE [LARGE SCALE GENOMIC DNA]</scope>
    <source>
        <strain evidence="5 6">EAF2021</strain>
    </source>
</reference>
<feature type="compositionally biased region" description="Polar residues" evidence="3">
    <location>
        <begin position="871"/>
        <end position="904"/>
    </location>
</feature>
<feature type="coiled-coil region" evidence="2">
    <location>
        <begin position="84"/>
        <end position="247"/>
    </location>
</feature>
<keyword evidence="5" id="KW-0282">Flagellum</keyword>
<feature type="coiled-coil region" evidence="2">
    <location>
        <begin position="290"/>
        <end position="352"/>
    </location>
</feature>
<comment type="caution">
    <text evidence="5">The sequence shown here is derived from an EMBL/GenBank/DDBJ whole genome shotgun (WGS) entry which is preliminary data.</text>
</comment>
<organism evidence="5 6">
    <name type="scientific">Tritrichomonas musculus</name>
    <dbReference type="NCBI Taxonomy" id="1915356"/>
    <lineage>
        <taxon>Eukaryota</taxon>
        <taxon>Metamonada</taxon>
        <taxon>Parabasalia</taxon>
        <taxon>Tritrichomonadida</taxon>
        <taxon>Tritrichomonadidae</taxon>
        <taxon>Tritrichomonas</taxon>
    </lineage>
</organism>
<evidence type="ECO:0000256" key="3">
    <source>
        <dbReference type="SAM" id="MobiDB-lite"/>
    </source>
</evidence>
<dbReference type="PANTHER" id="PTHR32083">
    <property type="entry name" value="CILIA AND FLAGELLA-ASSOCIATED PROTEIN 58-RELATED"/>
    <property type="match status" value="1"/>
</dbReference>
<dbReference type="Proteomes" id="UP001470230">
    <property type="component" value="Unassembled WGS sequence"/>
</dbReference>
<proteinExistence type="predicted"/>
<keyword evidence="5" id="KW-0966">Cell projection</keyword>
<evidence type="ECO:0000256" key="2">
    <source>
        <dbReference type="SAM" id="Coils"/>
    </source>
</evidence>